<dbReference type="PANTHER" id="PTHR46825">
    <property type="entry name" value="D-ALANYL-D-ALANINE-CARBOXYPEPTIDASE/ENDOPEPTIDASE AMPH"/>
    <property type="match status" value="1"/>
</dbReference>
<dbReference type="EMBL" id="PVNK01000239">
    <property type="protein sequence ID" value="PRP91535.1"/>
    <property type="molecule type" value="Genomic_DNA"/>
</dbReference>
<dbReference type="InterPro" id="IPR012338">
    <property type="entry name" value="Beta-lactam/transpept-like"/>
</dbReference>
<keyword evidence="1" id="KW-1133">Transmembrane helix</keyword>
<evidence type="ECO:0000256" key="1">
    <source>
        <dbReference type="SAM" id="Phobius"/>
    </source>
</evidence>
<keyword evidence="4" id="KW-1185">Reference proteome</keyword>
<feature type="domain" description="Beta-lactamase-related" evidence="2">
    <location>
        <begin position="73"/>
        <end position="389"/>
    </location>
</feature>
<reference evidence="3 4" key="1">
    <citation type="submission" date="2018-03" db="EMBL/GenBank/DDBJ databases">
        <title>Draft Genome Sequences of the Obligatory Marine Myxobacteria Enhygromyxa salina SWB005.</title>
        <authorList>
            <person name="Poehlein A."/>
            <person name="Moghaddam J.A."/>
            <person name="Harms H."/>
            <person name="Alanjari M."/>
            <person name="Koenig G.M."/>
            <person name="Daniel R."/>
            <person name="Schaeberle T.F."/>
        </authorList>
    </citation>
    <scope>NUCLEOTIDE SEQUENCE [LARGE SCALE GENOMIC DNA]</scope>
    <source>
        <strain evidence="3 4">SWB005</strain>
    </source>
</reference>
<dbReference type="InterPro" id="IPR001466">
    <property type="entry name" value="Beta-lactam-related"/>
</dbReference>
<dbReference type="Pfam" id="PF00144">
    <property type="entry name" value="Beta-lactamase"/>
    <property type="match status" value="1"/>
</dbReference>
<feature type="transmembrane region" description="Helical" evidence="1">
    <location>
        <begin position="516"/>
        <end position="542"/>
    </location>
</feature>
<proteinExistence type="predicted"/>
<keyword evidence="1" id="KW-0472">Membrane</keyword>
<dbReference type="AlphaFoldDB" id="A0A2S9XF94"/>
<keyword evidence="1" id="KW-0812">Transmembrane</keyword>
<comment type="caution">
    <text evidence="3">The sequence shown here is derived from an EMBL/GenBank/DDBJ whole genome shotgun (WGS) entry which is preliminary data.</text>
</comment>
<dbReference type="InterPro" id="IPR050491">
    <property type="entry name" value="AmpC-like"/>
</dbReference>
<feature type="transmembrane region" description="Helical" evidence="1">
    <location>
        <begin position="554"/>
        <end position="577"/>
    </location>
</feature>
<gene>
    <name evidence="3" type="primary">pbpX_2</name>
    <name evidence="3" type="ORF">ENSA5_54430</name>
</gene>
<evidence type="ECO:0000259" key="2">
    <source>
        <dbReference type="Pfam" id="PF00144"/>
    </source>
</evidence>
<feature type="transmembrane region" description="Helical" evidence="1">
    <location>
        <begin position="589"/>
        <end position="612"/>
    </location>
</feature>
<feature type="transmembrane region" description="Helical" evidence="1">
    <location>
        <begin position="624"/>
        <end position="647"/>
    </location>
</feature>
<evidence type="ECO:0000313" key="3">
    <source>
        <dbReference type="EMBL" id="PRP91535.1"/>
    </source>
</evidence>
<organism evidence="3 4">
    <name type="scientific">Enhygromyxa salina</name>
    <dbReference type="NCBI Taxonomy" id="215803"/>
    <lineage>
        <taxon>Bacteria</taxon>
        <taxon>Pseudomonadati</taxon>
        <taxon>Myxococcota</taxon>
        <taxon>Polyangia</taxon>
        <taxon>Nannocystales</taxon>
        <taxon>Nannocystaceae</taxon>
        <taxon>Enhygromyxa</taxon>
    </lineage>
</organism>
<evidence type="ECO:0000313" key="4">
    <source>
        <dbReference type="Proteomes" id="UP000237968"/>
    </source>
</evidence>
<dbReference type="SUPFAM" id="SSF56601">
    <property type="entry name" value="beta-lactamase/transpeptidase-like"/>
    <property type="match status" value="1"/>
</dbReference>
<dbReference type="Proteomes" id="UP000237968">
    <property type="component" value="Unassembled WGS sequence"/>
</dbReference>
<dbReference type="OrthoDB" id="9799367at2"/>
<sequence length="654" mass="70676">MRSYLAHVPILVLLALWSVLDTAPAAGSWPSWPSQSSQSLERPLDELGPAAAPLVADGPRAELEAPASIDQLRARVAEILAREGVPGVGLALVTREGVVWSDGVGVADLDTGAPVTAETQFRVASITKSVVALGVMRLVEQGQLELDEPLAQLMPDIEIHNDWPEAPITLAHVLEHTAGFDDMRFNEWFGDEDMSPREALALNPRSRVARWRPGSRMSYSNPGYTVAGHAIELGSGEPWDRYLEREVLRPLGMDSARFRRTPEFADRLATGHRGPQQPVAFRPIAHHPAGSLLASPRELASLVHFWLRRDPGLVSPAALARIERTETLAYLGTDTNYGLGNYGDLLDPARSRGHDGGLPGFLSTYRYFPELGVGYVMLLNATHSMRAYVEIRALLFAYLTRGRVLPTPPSAPPDPEAIAAASGFYGFENPRMELFGFIDRVMIGLHLRPGPDGIELELPQGARVGLIPTGDGGFRHPSQAGTSLRSTTNAEGERILLVGMGYFEASSATWARVRRLGLGLALVLVQIAPLWALGWVLVAGFRRLRGRSAAPGELGLYAWPALAGLCFAALVPLLTTIVEREAFATANPLTIGLCLSTLAFAACSALAASRALRELASPARVRPALVPIAASFACFALTIYLMVHGIIGLRLWAW</sequence>
<dbReference type="RefSeq" id="WP_106394655.1">
    <property type="nucleotide sequence ID" value="NZ_PVNK01000239.1"/>
</dbReference>
<dbReference type="PANTHER" id="PTHR46825:SF9">
    <property type="entry name" value="BETA-LACTAMASE-RELATED DOMAIN-CONTAINING PROTEIN"/>
    <property type="match status" value="1"/>
</dbReference>
<name>A0A2S9XF94_9BACT</name>
<protein>
    <submittedName>
        <fullName evidence="3">Putative penicillin-binding protein PbpX</fullName>
    </submittedName>
</protein>
<accession>A0A2S9XF94</accession>
<dbReference type="Gene3D" id="3.40.710.10">
    <property type="entry name" value="DD-peptidase/beta-lactamase superfamily"/>
    <property type="match status" value="1"/>
</dbReference>